<feature type="region of interest" description="Disordered" evidence="1">
    <location>
        <begin position="1"/>
        <end position="26"/>
    </location>
</feature>
<accession>A0ABX0XSS9</accession>
<name>A0ABX0XSS9_9ACTN</name>
<gene>
    <name evidence="4" type="ORF">HC031_00925</name>
</gene>
<keyword evidence="5" id="KW-1185">Reference proteome</keyword>
<evidence type="ECO:0000256" key="1">
    <source>
        <dbReference type="SAM" id="MobiDB-lite"/>
    </source>
</evidence>
<sequence>MTEASAQPEQPLPARPDDDPPKPRHGVDLYLTEFPPLTWSRTEIRHSLDELYGWGERLATDAIEWYLSEKRTKARWSRALRTVAVVLATAGAAVPAVALAAARPVAGNWGFLLLALAGGCVAYDRSFGFSSSWQRYMATATSLRAQLVEYQAAWAREMVAMAAREPDRTDAVRLIDFVRTFAAAVNDTVRTETEAWLVEFHTRLTELEARLQQAEGGPVRRGVPGVAVPGPARPPDDTAEALQVRSRGGNRFVEH</sequence>
<dbReference type="RefSeq" id="WP_167923185.1">
    <property type="nucleotide sequence ID" value="NZ_JAATVY010000001.1"/>
</dbReference>
<evidence type="ECO:0000256" key="2">
    <source>
        <dbReference type="SAM" id="Phobius"/>
    </source>
</evidence>
<feature type="transmembrane region" description="Helical" evidence="2">
    <location>
        <begin position="79"/>
        <end position="102"/>
    </location>
</feature>
<dbReference type="InterPro" id="IPR040688">
    <property type="entry name" value="SLATT_2"/>
</dbReference>
<feature type="compositionally biased region" description="Basic and acidic residues" evidence="1">
    <location>
        <begin position="15"/>
        <end position="26"/>
    </location>
</feature>
<organism evidence="4 5">
    <name type="scientific">Planosporangium thailandense</name>
    <dbReference type="NCBI Taxonomy" id="765197"/>
    <lineage>
        <taxon>Bacteria</taxon>
        <taxon>Bacillati</taxon>
        <taxon>Actinomycetota</taxon>
        <taxon>Actinomycetes</taxon>
        <taxon>Micromonosporales</taxon>
        <taxon>Micromonosporaceae</taxon>
        <taxon>Planosporangium</taxon>
    </lineage>
</organism>
<dbReference type="Pfam" id="PF18183">
    <property type="entry name" value="SLATT_2"/>
    <property type="match status" value="1"/>
</dbReference>
<evidence type="ECO:0000313" key="5">
    <source>
        <dbReference type="Proteomes" id="UP000722989"/>
    </source>
</evidence>
<feature type="region of interest" description="Disordered" evidence="1">
    <location>
        <begin position="213"/>
        <end position="255"/>
    </location>
</feature>
<evidence type="ECO:0000313" key="4">
    <source>
        <dbReference type="EMBL" id="NJC68288.1"/>
    </source>
</evidence>
<proteinExistence type="predicted"/>
<dbReference type="NCBIfam" id="NF033634">
    <property type="entry name" value="SLATT_1"/>
    <property type="match status" value="1"/>
</dbReference>
<keyword evidence="2" id="KW-0472">Membrane</keyword>
<feature type="transmembrane region" description="Helical" evidence="2">
    <location>
        <begin position="108"/>
        <end position="127"/>
    </location>
</feature>
<keyword evidence="2" id="KW-0812">Transmembrane</keyword>
<feature type="compositionally biased region" description="Low complexity" evidence="1">
    <location>
        <begin position="216"/>
        <end position="230"/>
    </location>
</feature>
<dbReference type="Proteomes" id="UP000722989">
    <property type="component" value="Unassembled WGS sequence"/>
</dbReference>
<feature type="domain" description="SMODS and SLOG-associating 2TM effector" evidence="3">
    <location>
        <begin position="29"/>
        <end position="211"/>
    </location>
</feature>
<dbReference type="EMBL" id="JAATVY010000001">
    <property type="protein sequence ID" value="NJC68288.1"/>
    <property type="molecule type" value="Genomic_DNA"/>
</dbReference>
<protein>
    <submittedName>
        <fullName evidence="4">SLATT domain-containing protein</fullName>
    </submittedName>
</protein>
<reference evidence="4 5" key="1">
    <citation type="submission" date="2020-03" db="EMBL/GenBank/DDBJ databases">
        <title>WGS of the type strain of Planosporangium spp.</title>
        <authorList>
            <person name="Thawai C."/>
        </authorList>
    </citation>
    <scope>NUCLEOTIDE SEQUENCE [LARGE SCALE GENOMIC DNA]</scope>
    <source>
        <strain evidence="4 5">TBRC 5610</strain>
    </source>
</reference>
<evidence type="ECO:0000259" key="3">
    <source>
        <dbReference type="Pfam" id="PF18183"/>
    </source>
</evidence>
<comment type="caution">
    <text evidence="4">The sequence shown here is derived from an EMBL/GenBank/DDBJ whole genome shotgun (WGS) entry which is preliminary data.</text>
</comment>
<keyword evidence="2" id="KW-1133">Transmembrane helix</keyword>
<dbReference type="NCBIfam" id="NF033633">
    <property type="entry name" value="SLATT_2"/>
    <property type="match status" value="1"/>
</dbReference>